<evidence type="ECO:0000313" key="2">
    <source>
        <dbReference type="Proteomes" id="UP000051256"/>
    </source>
</evidence>
<gene>
    <name evidence="1" type="ORF">FC56_GL000852</name>
</gene>
<keyword evidence="2" id="KW-1185">Reference proteome</keyword>
<dbReference type="RefSeq" id="WP_056978617.1">
    <property type="nucleotide sequence ID" value="NZ_AYZR01000009.1"/>
</dbReference>
<reference evidence="1 2" key="1">
    <citation type="journal article" date="2015" name="Genome Announc.">
        <title>Expanding the biotechnology potential of lactobacilli through comparative genomics of 213 strains and associated genera.</title>
        <authorList>
            <person name="Sun Z."/>
            <person name="Harris H.M."/>
            <person name="McCann A."/>
            <person name="Guo C."/>
            <person name="Argimon S."/>
            <person name="Zhang W."/>
            <person name="Yang X."/>
            <person name="Jeffery I.B."/>
            <person name="Cooney J.C."/>
            <person name="Kagawa T.F."/>
            <person name="Liu W."/>
            <person name="Song Y."/>
            <person name="Salvetti E."/>
            <person name="Wrobel A."/>
            <person name="Rasinkangas P."/>
            <person name="Parkhill J."/>
            <person name="Rea M.C."/>
            <person name="O'Sullivan O."/>
            <person name="Ritari J."/>
            <person name="Douillard F.P."/>
            <person name="Paul Ross R."/>
            <person name="Yang R."/>
            <person name="Briner A.E."/>
            <person name="Felis G.E."/>
            <person name="de Vos W.M."/>
            <person name="Barrangou R."/>
            <person name="Klaenhammer T.R."/>
            <person name="Caufield P.W."/>
            <person name="Cui Y."/>
            <person name="Zhang H."/>
            <person name="O'Toole P.W."/>
        </authorList>
    </citation>
    <scope>NUCLEOTIDE SEQUENCE [LARGE SCALE GENOMIC DNA]</scope>
    <source>
        <strain evidence="1 2">DSM 24302</strain>
    </source>
</reference>
<dbReference type="EMBL" id="AYZR01000009">
    <property type="protein sequence ID" value="KRM93187.1"/>
    <property type="molecule type" value="Genomic_DNA"/>
</dbReference>
<protein>
    <submittedName>
        <fullName evidence="1">Uncharacterized protein</fullName>
    </submittedName>
</protein>
<dbReference type="PATRIC" id="fig|1423802.4.peg.865"/>
<dbReference type="STRING" id="1423802.FC56_GL000852"/>
<dbReference type="AlphaFoldDB" id="A0A0R2D0X5"/>
<evidence type="ECO:0000313" key="1">
    <source>
        <dbReference type="EMBL" id="KRM93187.1"/>
    </source>
</evidence>
<comment type="caution">
    <text evidence="1">The sequence shown here is derived from an EMBL/GenBank/DDBJ whole genome shotgun (WGS) entry which is preliminary data.</text>
</comment>
<dbReference type="Proteomes" id="UP000051256">
    <property type="component" value="Unassembled WGS sequence"/>
</dbReference>
<proteinExistence type="predicted"/>
<accession>A0A0R2D0X5</accession>
<organism evidence="1 2">
    <name type="scientific">Lentilactobacillus senioris DSM 24302 = JCM 17472</name>
    <dbReference type="NCBI Taxonomy" id="1423802"/>
    <lineage>
        <taxon>Bacteria</taxon>
        <taxon>Bacillati</taxon>
        <taxon>Bacillota</taxon>
        <taxon>Bacilli</taxon>
        <taxon>Lactobacillales</taxon>
        <taxon>Lactobacillaceae</taxon>
        <taxon>Lentilactobacillus</taxon>
    </lineage>
</organism>
<sequence>MKALRKTAILIAATFTIGGGMTAIPAAPAQAKTRYVWIAPRYGKKYHYKKHCRGLNNASKLKHVTLKWAKHHHYKLCKWG</sequence>
<name>A0A0R2D0X5_9LACO</name>